<dbReference type="Proteomes" id="UP001500831">
    <property type="component" value="Unassembled WGS sequence"/>
</dbReference>
<evidence type="ECO:0000256" key="1">
    <source>
        <dbReference type="SAM" id="MobiDB-lite"/>
    </source>
</evidence>
<accession>A0ABP6IDF8</accession>
<protein>
    <submittedName>
        <fullName evidence="2">Uncharacterized protein</fullName>
    </submittedName>
</protein>
<evidence type="ECO:0000313" key="3">
    <source>
        <dbReference type="Proteomes" id="UP001500831"/>
    </source>
</evidence>
<reference evidence="3" key="1">
    <citation type="journal article" date="2019" name="Int. J. Syst. Evol. Microbiol.">
        <title>The Global Catalogue of Microorganisms (GCM) 10K type strain sequencing project: providing services to taxonomists for standard genome sequencing and annotation.</title>
        <authorList>
            <consortium name="The Broad Institute Genomics Platform"/>
            <consortium name="The Broad Institute Genome Sequencing Center for Infectious Disease"/>
            <person name="Wu L."/>
            <person name="Ma J."/>
        </authorList>
    </citation>
    <scope>NUCLEOTIDE SEQUENCE [LARGE SCALE GENOMIC DNA]</scope>
    <source>
        <strain evidence="3">JCM 6242</strain>
    </source>
</reference>
<dbReference type="EMBL" id="BAAAVI010000021">
    <property type="protein sequence ID" value="GAA2872470.1"/>
    <property type="molecule type" value="Genomic_DNA"/>
</dbReference>
<organism evidence="2 3">
    <name type="scientific">Streptosporangium fragile</name>
    <dbReference type="NCBI Taxonomy" id="46186"/>
    <lineage>
        <taxon>Bacteria</taxon>
        <taxon>Bacillati</taxon>
        <taxon>Actinomycetota</taxon>
        <taxon>Actinomycetes</taxon>
        <taxon>Streptosporangiales</taxon>
        <taxon>Streptosporangiaceae</taxon>
        <taxon>Streptosporangium</taxon>
    </lineage>
</organism>
<evidence type="ECO:0000313" key="2">
    <source>
        <dbReference type="EMBL" id="GAA2872470.1"/>
    </source>
</evidence>
<name>A0ABP6IDF8_9ACTN</name>
<comment type="caution">
    <text evidence="2">The sequence shown here is derived from an EMBL/GenBank/DDBJ whole genome shotgun (WGS) entry which is preliminary data.</text>
</comment>
<keyword evidence="3" id="KW-1185">Reference proteome</keyword>
<feature type="region of interest" description="Disordered" evidence="1">
    <location>
        <begin position="20"/>
        <end position="51"/>
    </location>
</feature>
<proteinExistence type="predicted"/>
<gene>
    <name evidence="2" type="ORF">GCM10010517_32880</name>
</gene>
<sequence length="71" mass="7799">MVDDADLGRGVNDRVAAFETGTHRRRVADVGPVQRNRPGHPDMGENPARSLRIAHEEKRLVTVGEKRGDGV</sequence>